<feature type="transmembrane region" description="Helical" evidence="1">
    <location>
        <begin position="111"/>
        <end position="128"/>
    </location>
</feature>
<gene>
    <name evidence="2" type="ORF">SAMN05920897_10544</name>
</gene>
<proteinExistence type="predicted"/>
<sequence length="141" mass="15110">MKNTVEALLSGYGTLFQRTLRAISTLIILAAASALTTIPIWLLATRVPRLFNGLVLVVLLAGGISIFRQKRRLRRIEGGADAARTPLVLRGISLLAALFVLGGILRNSLVLALAGVILLSGHLAWSLGSSRGNSRRHHRGN</sequence>
<evidence type="ECO:0000313" key="2">
    <source>
        <dbReference type="EMBL" id="SIQ19952.1"/>
    </source>
</evidence>
<evidence type="ECO:0000256" key="1">
    <source>
        <dbReference type="SAM" id="Phobius"/>
    </source>
</evidence>
<dbReference type="EMBL" id="FTMS01000005">
    <property type="protein sequence ID" value="SIQ19952.1"/>
    <property type="molecule type" value="Genomic_DNA"/>
</dbReference>
<protein>
    <submittedName>
        <fullName evidence="2">Uncharacterized protein</fullName>
    </submittedName>
</protein>
<dbReference type="AlphaFoldDB" id="A0A1N6QTW4"/>
<keyword evidence="3" id="KW-1185">Reference proteome</keyword>
<keyword evidence="1" id="KW-0812">Transmembrane</keyword>
<keyword evidence="1" id="KW-1133">Transmembrane helix</keyword>
<dbReference type="RefSeq" id="WP_076488194.1">
    <property type="nucleotide sequence ID" value="NZ_FTMS01000005.1"/>
</dbReference>
<name>A0A1N6QTW4_9SPIO</name>
<accession>A0A1N6QTW4</accession>
<feature type="transmembrane region" description="Helical" evidence="1">
    <location>
        <begin position="87"/>
        <end position="105"/>
    </location>
</feature>
<organism evidence="2 3">
    <name type="scientific">Alkalispirochaeta americana</name>
    <dbReference type="NCBI Taxonomy" id="159291"/>
    <lineage>
        <taxon>Bacteria</taxon>
        <taxon>Pseudomonadati</taxon>
        <taxon>Spirochaetota</taxon>
        <taxon>Spirochaetia</taxon>
        <taxon>Spirochaetales</taxon>
        <taxon>Spirochaetaceae</taxon>
        <taxon>Alkalispirochaeta</taxon>
    </lineage>
</organism>
<dbReference type="STRING" id="159291.SAMN05920897_10544"/>
<feature type="transmembrane region" description="Helical" evidence="1">
    <location>
        <begin position="50"/>
        <end position="67"/>
    </location>
</feature>
<evidence type="ECO:0000313" key="3">
    <source>
        <dbReference type="Proteomes" id="UP000186400"/>
    </source>
</evidence>
<reference evidence="2 3" key="1">
    <citation type="submission" date="2017-01" db="EMBL/GenBank/DDBJ databases">
        <authorList>
            <person name="Mah S.A."/>
            <person name="Swanson W.J."/>
            <person name="Moy G.W."/>
            <person name="Vacquier V.D."/>
        </authorList>
    </citation>
    <scope>NUCLEOTIDE SEQUENCE [LARGE SCALE GENOMIC DNA]</scope>
    <source>
        <strain evidence="2 3">ASpG1</strain>
    </source>
</reference>
<feature type="transmembrane region" description="Helical" evidence="1">
    <location>
        <begin position="20"/>
        <end position="44"/>
    </location>
</feature>
<dbReference type="Proteomes" id="UP000186400">
    <property type="component" value="Unassembled WGS sequence"/>
</dbReference>
<keyword evidence="1" id="KW-0472">Membrane</keyword>